<gene>
    <name evidence="1" type="ORF">TIFTF001_021279</name>
</gene>
<comment type="caution">
    <text evidence="1">The sequence shown here is derived from an EMBL/GenBank/DDBJ whole genome shotgun (WGS) entry which is preliminary data.</text>
</comment>
<sequence length="69" mass="7779">MMPGRGSAKPALSRLVPSGGKSKLCSLIYKKFGRVFMIFLKYVYHDADALSLTKNARRRPTQTLTLFML</sequence>
<dbReference type="EMBL" id="BTGU01000040">
    <property type="protein sequence ID" value="GMN52130.1"/>
    <property type="molecule type" value="Genomic_DNA"/>
</dbReference>
<organism evidence="1 2">
    <name type="scientific">Ficus carica</name>
    <name type="common">Common fig</name>
    <dbReference type="NCBI Taxonomy" id="3494"/>
    <lineage>
        <taxon>Eukaryota</taxon>
        <taxon>Viridiplantae</taxon>
        <taxon>Streptophyta</taxon>
        <taxon>Embryophyta</taxon>
        <taxon>Tracheophyta</taxon>
        <taxon>Spermatophyta</taxon>
        <taxon>Magnoliopsida</taxon>
        <taxon>eudicotyledons</taxon>
        <taxon>Gunneridae</taxon>
        <taxon>Pentapetalae</taxon>
        <taxon>rosids</taxon>
        <taxon>fabids</taxon>
        <taxon>Rosales</taxon>
        <taxon>Moraceae</taxon>
        <taxon>Ficeae</taxon>
        <taxon>Ficus</taxon>
    </lineage>
</organism>
<proteinExistence type="predicted"/>
<reference evidence="1" key="1">
    <citation type="submission" date="2023-07" db="EMBL/GenBank/DDBJ databases">
        <title>draft genome sequence of fig (Ficus carica).</title>
        <authorList>
            <person name="Takahashi T."/>
            <person name="Nishimura K."/>
        </authorList>
    </citation>
    <scope>NUCLEOTIDE SEQUENCE</scope>
</reference>
<name>A0AA88AH75_FICCA</name>
<protein>
    <submittedName>
        <fullName evidence="1">Uncharacterized protein</fullName>
    </submittedName>
</protein>
<keyword evidence="2" id="KW-1185">Reference proteome</keyword>
<evidence type="ECO:0000313" key="2">
    <source>
        <dbReference type="Proteomes" id="UP001187192"/>
    </source>
</evidence>
<dbReference type="Proteomes" id="UP001187192">
    <property type="component" value="Unassembled WGS sequence"/>
</dbReference>
<evidence type="ECO:0000313" key="1">
    <source>
        <dbReference type="EMBL" id="GMN52130.1"/>
    </source>
</evidence>
<dbReference type="AlphaFoldDB" id="A0AA88AH75"/>
<accession>A0AA88AH75</accession>